<dbReference type="InterPro" id="IPR029006">
    <property type="entry name" value="ADF-H/Gelsolin-like_dom_sf"/>
</dbReference>
<evidence type="ECO:0000256" key="1">
    <source>
        <dbReference type="SAM" id="Coils"/>
    </source>
</evidence>
<feature type="compositionally biased region" description="Low complexity" evidence="2">
    <location>
        <begin position="1258"/>
        <end position="1271"/>
    </location>
</feature>
<keyword evidence="6" id="KW-1185">Reference proteome</keyword>
<gene>
    <name evidence="5" type="ORF">B0A50_03756</name>
</gene>
<feature type="compositionally biased region" description="Low complexity" evidence="2">
    <location>
        <begin position="752"/>
        <end position="766"/>
    </location>
</feature>
<dbReference type="Pfam" id="PF00788">
    <property type="entry name" value="RA"/>
    <property type="match status" value="1"/>
</dbReference>
<dbReference type="CDD" id="cd01786">
    <property type="entry name" value="RA_STE50"/>
    <property type="match status" value="1"/>
</dbReference>
<feature type="region of interest" description="Disordered" evidence="2">
    <location>
        <begin position="1213"/>
        <end position="1441"/>
    </location>
</feature>
<feature type="domain" description="SAM" evidence="3">
    <location>
        <begin position="1447"/>
        <end position="1512"/>
    </location>
</feature>
<evidence type="ECO:0000256" key="2">
    <source>
        <dbReference type="SAM" id="MobiDB-lite"/>
    </source>
</evidence>
<comment type="caution">
    <text evidence="5">The sequence shown here is derived from an EMBL/GenBank/DDBJ whole genome shotgun (WGS) entry which is preliminary data.</text>
</comment>
<feature type="coiled-coil region" evidence="1">
    <location>
        <begin position="1555"/>
        <end position="1582"/>
    </location>
</feature>
<accession>A0A4U0U482</accession>
<feature type="compositionally biased region" description="Polar residues" evidence="2">
    <location>
        <begin position="1292"/>
        <end position="1307"/>
    </location>
</feature>
<feature type="compositionally biased region" description="Low complexity" evidence="2">
    <location>
        <begin position="621"/>
        <end position="637"/>
    </location>
</feature>
<feature type="region of interest" description="Disordered" evidence="2">
    <location>
        <begin position="1587"/>
        <end position="1831"/>
    </location>
</feature>
<dbReference type="SUPFAM" id="SSF55753">
    <property type="entry name" value="Actin depolymerizing proteins"/>
    <property type="match status" value="1"/>
</dbReference>
<dbReference type="InterPro" id="IPR000159">
    <property type="entry name" value="RA_dom"/>
</dbReference>
<dbReference type="Gene3D" id="1.10.150.50">
    <property type="entry name" value="Transcription Factor, Ets-1"/>
    <property type="match status" value="1"/>
</dbReference>
<feature type="compositionally biased region" description="Acidic residues" evidence="2">
    <location>
        <begin position="606"/>
        <end position="615"/>
    </location>
</feature>
<feature type="compositionally biased region" description="Basic and acidic residues" evidence="2">
    <location>
        <begin position="649"/>
        <end position="660"/>
    </location>
</feature>
<feature type="region of interest" description="Disordered" evidence="2">
    <location>
        <begin position="1055"/>
        <end position="1084"/>
    </location>
</feature>
<dbReference type="SUPFAM" id="SSF54236">
    <property type="entry name" value="Ubiquitin-like"/>
    <property type="match status" value="1"/>
</dbReference>
<feature type="region of interest" description="Disordered" evidence="2">
    <location>
        <begin position="1907"/>
        <end position="1936"/>
    </location>
</feature>
<feature type="region of interest" description="Disordered" evidence="2">
    <location>
        <begin position="182"/>
        <end position="227"/>
    </location>
</feature>
<dbReference type="PANTHER" id="PTHR24216">
    <property type="entry name" value="PAXILLIN-RELATED"/>
    <property type="match status" value="1"/>
</dbReference>
<feature type="compositionally biased region" description="Pro residues" evidence="2">
    <location>
        <begin position="1647"/>
        <end position="1659"/>
    </location>
</feature>
<dbReference type="GO" id="GO:0007165">
    <property type="term" value="P:signal transduction"/>
    <property type="evidence" value="ECO:0007669"/>
    <property type="project" value="InterPro"/>
</dbReference>
<dbReference type="InterPro" id="IPR029071">
    <property type="entry name" value="Ubiquitin-like_domsf"/>
</dbReference>
<feature type="compositionally biased region" description="Low complexity" evidence="2">
    <location>
        <begin position="1671"/>
        <end position="1730"/>
    </location>
</feature>
<evidence type="ECO:0008006" key="7">
    <source>
        <dbReference type="Google" id="ProtNLM"/>
    </source>
</evidence>
<feature type="compositionally biased region" description="Basic and acidic residues" evidence="2">
    <location>
        <begin position="497"/>
        <end position="532"/>
    </location>
</feature>
<dbReference type="PROSITE" id="PS50200">
    <property type="entry name" value="RA"/>
    <property type="match status" value="1"/>
</dbReference>
<dbReference type="InterPro" id="IPR013761">
    <property type="entry name" value="SAM/pointed_sf"/>
</dbReference>
<evidence type="ECO:0000313" key="6">
    <source>
        <dbReference type="Proteomes" id="UP000308549"/>
    </source>
</evidence>
<feature type="compositionally biased region" description="Polar residues" evidence="2">
    <location>
        <begin position="1214"/>
        <end position="1223"/>
    </location>
</feature>
<feature type="compositionally biased region" description="Polar residues" evidence="2">
    <location>
        <begin position="740"/>
        <end position="751"/>
    </location>
</feature>
<dbReference type="Gene3D" id="3.40.20.10">
    <property type="entry name" value="Severin"/>
    <property type="match status" value="1"/>
</dbReference>
<reference evidence="5 6" key="1">
    <citation type="submission" date="2017-03" db="EMBL/GenBank/DDBJ databases">
        <title>Genomes of endolithic fungi from Antarctica.</title>
        <authorList>
            <person name="Coleine C."/>
            <person name="Masonjones S."/>
            <person name="Stajich J.E."/>
        </authorList>
    </citation>
    <scope>NUCLEOTIDE SEQUENCE [LARGE SCALE GENOMIC DNA]</scope>
    <source>
        <strain evidence="5 6">CCFEE 6315</strain>
    </source>
</reference>
<feature type="region of interest" description="Disordered" evidence="2">
    <location>
        <begin position="939"/>
        <end position="1042"/>
    </location>
</feature>
<organism evidence="5 6">
    <name type="scientific">Salinomyces thailandicus</name>
    <dbReference type="NCBI Taxonomy" id="706561"/>
    <lineage>
        <taxon>Eukaryota</taxon>
        <taxon>Fungi</taxon>
        <taxon>Dikarya</taxon>
        <taxon>Ascomycota</taxon>
        <taxon>Pezizomycotina</taxon>
        <taxon>Dothideomycetes</taxon>
        <taxon>Dothideomycetidae</taxon>
        <taxon>Mycosphaerellales</taxon>
        <taxon>Teratosphaeriaceae</taxon>
        <taxon>Salinomyces</taxon>
    </lineage>
</organism>
<feature type="compositionally biased region" description="Low complexity" evidence="2">
    <location>
        <begin position="966"/>
        <end position="990"/>
    </location>
</feature>
<feature type="compositionally biased region" description="Basic and acidic residues" evidence="2">
    <location>
        <begin position="1660"/>
        <end position="1669"/>
    </location>
</feature>
<dbReference type="EMBL" id="NAJL01000015">
    <property type="protein sequence ID" value="TKA29246.1"/>
    <property type="molecule type" value="Genomic_DNA"/>
</dbReference>
<feature type="compositionally biased region" description="Acidic residues" evidence="2">
    <location>
        <begin position="699"/>
        <end position="710"/>
    </location>
</feature>
<feature type="compositionally biased region" description="Low complexity" evidence="2">
    <location>
        <begin position="1000"/>
        <end position="1013"/>
    </location>
</feature>
<dbReference type="SMART" id="SM00454">
    <property type="entry name" value="SAM"/>
    <property type="match status" value="1"/>
</dbReference>
<dbReference type="Proteomes" id="UP000308549">
    <property type="component" value="Unassembled WGS sequence"/>
</dbReference>
<evidence type="ECO:0000259" key="3">
    <source>
        <dbReference type="PROSITE" id="PS50105"/>
    </source>
</evidence>
<dbReference type="OrthoDB" id="74412at2759"/>
<feature type="compositionally biased region" description="Basic and acidic residues" evidence="2">
    <location>
        <begin position="1802"/>
        <end position="1816"/>
    </location>
</feature>
<evidence type="ECO:0000313" key="5">
    <source>
        <dbReference type="EMBL" id="TKA29246.1"/>
    </source>
</evidence>
<feature type="compositionally biased region" description="Acidic residues" evidence="2">
    <location>
        <begin position="1374"/>
        <end position="1386"/>
    </location>
</feature>
<feature type="region of interest" description="Disordered" evidence="2">
    <location>
        <begin position="241"/>
        <end position="331"/>
    </location>
</feature>
<feature type="compositionally biased region" description="Low complexity" evidence="2">
    <location>
        <begin position="939"/>
        <end position="951"/>
    </location>
</feature>
<feature type="compositionally biased region" description="Gly residues" evidence="2">
    <location>
        <begin position="1272"/>
        <end position="1282"/>
    </location>
</feature>
<protein>
    <recommendedName>
        <fullName evidence="7">Protein kinase regulator Ste50</fullName>
    </recommendedName>
</protein>
<feature type="region of interest" description="Disordered" evidence="2">
    <location>
        <begin position="484"/>
        <end position="889"/>
    </location>
</feature>
<dbReference type="Pfam" id="PF07647">
    <property type="entry name" value="SAM_2"/>
    <property type="match status" value="1"/>
</dbReference>
<keyword evidence="1" id="KW-0175">Coiled coil</keyword>
<evidence type="ECO:0000259" key="4">
    <source>
        <dbReference type="PROSITE" id="PS50200"/>
    </source>
</evidence>
<feature type="compositionally biased region" description="Basic and acidic residues" evidence="2">
    <location>
        <begin position="433"/>
        <end position="445"/>
    </location>
</feature>
<feature type="compositionally biased region" description="Low complexity" evidence="2">
    <location>
        <begin position="357"/>
        <end position="371"/>
    </location>
</feature>
<feature type="compositionally biased region" description="Polar residues" evidence="2">
    <location>
        <begin position="1752"/>
        <end position="1767"/>
    </location>
</feature>
<dbReference type="SUPFAM" id="SSF47769">
    <property type="entry name" value="SAM/Pointed domain"/>
    <property type="match status" value="1"/>
</dbReference>
<feature type="compositionally biased region" description="Low complexity" evidence="2">
    <location>
        <begin position="544"/>
        <end position="557"/>
    </location>
</feature>
<dbReference type="PROSITE" id="PS50105">
    <property type="entry name" value="SAM_DOMAIN"/>
    <property type="match status" value="1"/>
</dbReference>
<name>A0A4U0U482_9PEZI</name>
<dbReference type="InterPro" id="IPR001660">
    <property type="entry name" value="SAM"/>
</dbReference>
<feature type="region of interest" description="Disordered" evidence="2">
    <location>
        <begin position="346"/>
        <end position="463"/>
    </location>
</feature>
<dbReference type="Gene3D" id="3.10.20.90">
    <property type="entry name" value="Phosphatidylinositol 3-kinase Catalytic Subunit, Chain A, domain 1"/>
    <property type="match status" value="1"/>
</dbReference>
<dbReference type="SMART" id="SM00314">
    <property type="entry name" value="RA"/>
    <property type="match status" value="1"/>
</dbReference>
<dbReference type="PANTHER" id="PTHR24216:SF65">
    <property type="entry name" value="PAXILLIN-LIKE PROTEIN 1"/>
    <property type="match status" value="1"/>
</dbReference>
<feature type="domain" description="Ras-associating" evidence="4">
    <location>
        <begin position="1835"/>
        <end position="1908"/>
    </location>
</feature>
<feature type="compositionally biased region" description="Low complexity" evidence="2">
    <location>
        <begin position="201"/>
        <end position="211"/>
    </location>
</feature>
<proteinExistence type="predicted"/>
<sequence>MSLNGLDTPAVQEAYQQAIAEAGGWFLLKYTSRDSVELLGRGRGGVHEARNAITKYDELSPLYGLIIYRRRKFLIKYVPEGTSRLLQARTAVHFCDILERYSPYETLLEITSADSLNDTSLAYSFPLHTASPSASSNRLHEISEDGEEAGIILRRPANHSFSSAGSIFGTQRYKMEKRVDQVMKSEVPKRKQTPSIEVTDSGSTLSSPISSPQKASVSQYLVRDESGQRSILSLESKRSLVSMTDYSEASDKTTETSTKPDVEPTARPSVQKQHPGNPSHEASQPSLSEATQQASSDGVASGLSDRSVERPSPEEATSISEQPKYDDEPYDFSKLDFIPKVKLGPRPVAHRKEAKRPAVAGVAAVPAAYRPAQKKQEPIRPRSQAPVNVPARAPTVLPRPPPIPVAPEYSPRPVSRGSVKSMPSHKSAAMTPDKARLMKAVELRRRQLRKSNPQSSHELPPLVVEATAVPTVLEPSDRELAQVAERLAATETELQPDDDHQAIPKKPDSGIELDYEKQQEKLEEGSATEEPKGPPADPTTLARLQPSPSSSRKSLPLDVRRPPSTARSADDADGGAEPTVSLDMLEDSSQPAFPWLLDEQSAESPASEEEIDVETPAEQATDSSTSSRTPSFRPRSPALRQPETYRPTGADRAERQRSNDDTLVPNGTHGSGPGSPRRNHDDLAKRRRGIVEPLHIDPQAEEMTPDEEFLEELHSATVQRATPVNVAKSPMSRDLDRRPSAQSVPSSRSNLSVQSVDIRRSSSVSVEQYDTEAQDGLPGRTRSLTTPYAEKEDSVHGLKRNVSTGISRRIQALAEQSSREVSRSNTPQPTASEAGGIATWRDRKTAVRSPPPPTRSRTGSYRRQSGRSTPVVQQPEPVRNVHHDPLTNRDSVSVSARIVRPGQGQGHDYFGDSSIDAQLHHSQLTVNRKQAPVIAHHQATTPPALNTTITTSSHSPPAAEYRQLHSAARSSLSSRQKQSTLTPATPSADDFPPPPADRNSTTSSTTNDSHATSKSGTRTSRFFKRMSNLGGGGGGGHSRNVSGHSMRLALRSLDMSFPTAPPPPRNGSIVATTSRSGSLAAATDKGDVPPPVVVGDLNIQFPDSLLWKRRIVEIDETGHLVFAVSQAMDVQRAAVKRFHLNEFRQPYAPDLDRQELPHSVMLEFADGTSLQAACEDAMTARQVLHRLPESRPLPVIKDPAVIVASLPTLDQAYGQHSHSSKGSWLSRVSHRASHIPNRPLNSQSAAGSRETLPLRTPGSAGVFAGSGAAGASSGGAGYGGGSTEQLQQQQQTISYPASPVSPTSPTETEFAGATPIDASFGERVDLPLEPPLTARLNVERGGGRGRSGTATQADQAKRKKKVNMDRYGHQVVGDDYDSVGEADDEFERQAPYDPSPTLPTQYDDQESHPSESEEEHESIDGEGGTPTTQGWGTDREGRSPTGLITSWTEEQVADYIASLSPALKQYSQAFAEEGIVGDALVALTHDELRELGVPSVGHRLTILKAVYEQKVRCGVKIEEGDYVPLSAEGDKGDMHATQDDIARVIESIKLRDQRILAAEAELRALKQDLDRIYDENRKLREETLPIMRLVKDQRTPLPDPSGGSMPSPRDFEPSKQENLAPVKETKASSLSRKFSTKKLFLGGTPKNPSPTHPPQSHPPLPREVRDDPGGTHLEASAAAMAASSHLTASLTSQPSPSSLGGQQLSPTSPAYSSHAPSSGGSYHPPGSAAARSFPRDGARYAYNQHTIDDTGTGYSTASQFSQASTIVNDRDREPPASARAPRRHAPTPSPREDEPPQTAPLPRDRDRDRERDRDRGGGGGGNSSGDRDNPQVEIFKSFRVSIEDPCRVVLPVALKRYNITDDWRQYALYIVHGDQERCLGLEEKPLMLFKQLDKEGRKPMFMLRRHASPQEGWSGTASHHHHGVGQSEKSIPGGVL</sequence>
<feature type="compositionally biased region" description="Basic and acidic residues" evidence="2">
    <location>
        <begin position="249"/>
        <end position="264"/>
    </location>
</feature>
<feature type="compositionally biased region" description="Polar residues" evidence="2">
    <location>
        <begin position="268"/>
        <end position="298"/>
    </location>
</feature>